<evidence type="ECO:0000256" key="2">
    <source>
        <dbReference type="SAM" id="SignalP"/>
    </source>
</evidence>
<evidence type="ECO:0000256" key="1">
    <source>
        <dbReference type="ARBA" id="ARBA00022729"/>
    </source>
</evidence>
<keyword evidence="1 2" id="KW-0732">Signal</keyword>
<dbReference type="GO" id="GO:2000008">
    <property type="term" value="P:regulation of protein localization to cell surface"/>
    <property type="evidence" value="ECO:0007669"/>
    <property type="project" value="TreeGrafter"/>
</dbReference>
<dbReference type="InterPro" id="IPR008502">
    <property type="entry name" value="Prolamin-like"/>
</dbReference>
<gene>
    <name evidence="4" type="ORF">ISN45_Aa06g016950</name>
</gene>
<dbReference type="GO" id="GO:0005576">
    <property type="term" value="C:extracellular region"/>
    <property type="evidence" value="ECO:0007669"/>
    <property type="project" value="TreeGrafter"/>
</dbReference>
<sequence>MKTLTILVAMILLTCSVTSQVSARFLESTPSLRNEELQWWYHKPHFPSPVVGKALPPLPAGYFHPVPFNPPPEVAKCLSDCKEVKTCFADIRKAYFTRKPAIGSDCCAAIEKTKDDCEKTVFGSFHNQFFNGLVKRHCSNKVGSSPAPSPA</sequence>
<comment type="caution">
    <text evidence="4">The sequence shown here is derived from an EMBL/GenBank/DDBJ whole genome shotgun (WGS) entry which is preliminary data.</text>
</comment>
<evidence type="ECO:0000313" key="4">
    <source>
        <dbReference type="EMBL" id="KAG7550963.1"/>
    </source>
</evidence>
<evidence type="ECO:0000259" key="3">
    <source>
        <dbReference type="Pfam" id="PF05617"/>
    </source>
</evidence>
<dbReference type="GO" id="GO:0031982">
    <property type="term" value="C:vesicle"/>
    <property type="evidence" value="ECO:0007669"/>
    <property type="project" value="TreeGrafter"/>
</dbReference>
<dbReference type="GO" id="GO:0009567">
    <property type="term" value="P:double fertilization forming a zygote and endosperm"/>
    <property type="evidence" value="ECO:0007669"/>
    <property type="project" value="TreeGrafter"/>
</dbReference>
<keyword evidence="5" id="KW-1185">Reference proteome</keyword>
<dbReference type="PANTHER" id="PTHR31181:SF67">
    <property type="entry name" value="PROLAMIN-LIKE PROTEIN (DUF1278)"/>
    <property type="match status" value="1"/>
</dbReference>
<dbReference type="EMBL" id="JAEFBK010000011">
    <property type="protein sequence ID" value="KAG7550963.1"/>
    <property type="molecule type" value="Genomic_DNA"/>
</dbReference>
<feature type="domain" description="Prolamin-like" evidence="3">
    <location>
        <begin position="76"/>
        <end position="139"/>
    </location>
</feature>
<evidence type="ECO:0000313" key="5">
    <source>
        <dbReference type="Proteomes" id="UP000694240"/>
    </source>
</evidence>
<dbReference type="Proteomes" id="UP000694240">
    <property type="component" value="Chromosome 11"/>
</dbReference>
<dbReference type="PANTHER" id="PTHR31181">
    <property type="entry name" value="EGG CELL-SECRETED PROTEIN 1.4"/>
    <property type="match status" value="1"/>
</dbReference>
<organism evidence="4 5">
    <name type="scientific">Arabidopsis thaliana x Arabidopsis arenosa</name>
    <dbReference type="NCBI Taxonomy" id="1240361"/>
    <lineage>
        <taxon>Eukaryota</taxon>
        <taxon>Viridiplantae</taxon>
        <taxon>Streptophyta</taxon>
        <taxon>Embryophyta</taxon>
        <taxon>Tracheophyta</taxon>
        <taxon>Spermatophyta</taxon>
        <taxon>Magnoliopsida</taxon>
        <taxon>eudicotyledons</taxon>
        <taxon>Gunneridae</taxon>
        <taxon>Pentapetalae</taxon>
        <taxon>rosids</taxon>
        <taxon>malvids</taxon>
        <taxon>Brassicales</taxon>
        <taxon>Brassicaceae</taxon>
        <taxon>Camelineae</taxon>
        <taxon>Arabidopsis</taxon>
    </lineage>
</organism>
<proteinExistence type="predicted"/>
<name>A0A8T1YY26_9BRAS</name>
<feature type="chain" id="PRO_5035942520" evidence="2">
    <location>
        <begin position="24"/>
        <end position="151"/>
    </location>
</feature>
<protein>
    <submittedName>
        <fullName evidence="4">Prolamin-like domain</fullName>
    </submittedName>
</protein>
<dbReference type="AlphaFoldDB" id="A0A8T1YY26"/>
<accession>A0A8T1YY26</accession>
<dbReference type="Pfam" id="PF05617">
    <property type="entry name" value="Prolamin_like"/>
    <property type="match status" value="1"/>
</dbReference>
<reference evidence="4 5" key="1">
    <citation type="submission" date="2020-12" db="EMBL/GenBank/DDBJ databases">
        <title>Concerted genomic and epigenomic changes stabilize Arabidopsis allopolyploids.</title>
        <authorList>
            <person name="Chen Z."/>
        </authorList>
    </citation>
    <scope>NUCLEOTIDE SEQUENCE [LARGE SCALE GENOMIC DNA]</scope>
    <source>
        <strain evidence="4">Allo738</strain>
        <tissue evidence="4">Leaf</tissue>
    </source>
</reference>
<feature type="signal peptide" evidence="2">
    <location>
        <begin position="1"/>
        <end position="23"/>
    </location>
</feature>
<dbReference type="GO" id="GO:0080155">
    <property type="term" value="P:regulation of double fertilization forming a zygote and endosperm"/>
    <property type="evidence" value="ECO:0007669"/>
    <property type="project" value="TreeGrafter"/>
</dbReference>